<name>A0ABW1S5N1_9PROT</name>
<evidence type="ECO:0000256" key="6">
    <source>
        <dbReference type="PROSITE-ProRule" id="PRU00169"/>
    </source>
</evidence>
<gene>
    <name evidence="10" type="ORF">ACFQDM_00590</name>
</gene>
<protein>
    <submittedName>
        <fullName evidence="10">Response regulator</fullName>
    </submittedName>
</protein>
<evidence type="ECO:0000256" key="7">
    <source>
        <dbReference type="PROSITE-ProRule" id="PRU01091"/>
    </source>
</evidence>
<keyword evidence="2" id="KW-0902">Two-component regulatory system</keyword>
<keyword evidence="3" id="KW-0805">Transcription regulation</keyword>
<reference evidence="11" key="1">
    <citation type="journal article" date="2019" name="Int. J. Syst. Evol. Microbiol.">
        <title>The Global Catalogue of Microorganisms (GCM) 10K type strain sequencing project: providing services to taxonomists for standard genome sequencing and annotation.</title>
        <authorList>
            <consortium name="The Broad Institute Genomics Platform"/>
            <consortium name="The Broad Institute Genome Sequencing Center for Infectious Disease"/>
            <person name="Wu L."/>
            <person name="Ma J."/>
        </authorList>
    </citation>
    <scope>NUCLEOTIDE SEQUENCE [LARGE SCALE GENOMIC DNA]</scope>
    <source>
        <strain evidence="11">CGMCC-1.15741</strain>
    </source>
</reference>
<sequence length="227" mass="25734">MNAIPNHILVVDDDDRIRELLRRYLSQLGYRVTTSPDGEKARQLLEQLMFDLVVLDVMMPKMDGFELLQHIRQRDKVTPVILLTARGESSDRIEGLKIGADDYIAKPFEPEELALRIAAVLRRVTIDEPVEEIEMSGLIFNIPREELKSGDKRIRLTDGELQLLKILAQHAGEPVSREALASGSSAVVDRSVDVQITRLRRKIEPDPKDPIHIQTIRGVGYRLMPDA</sequence>
<accession>A0ABW1S5N1</accession>
<dbReference type="SUPFAM" id="SSF52172">
    <property type="entry name" value="CheY-like"/>
    <property type="match status" value="1"/>
</dbReference>
<dbReference type="CDD" id="cd00383">
    <property type="entry name" value="trans_reg_C"/>
    <property type="match status" value="1"/>
</dbReference>
<dbReference type="InterPro" id="IPR039420">
    <property type="entry name" value="WalR-like"/>
</dbReference>
<evidence type="ECO:0000256" key="2">
    <source>
        <dbReference type="ARBA" id="ARBA00023012"/>
    </source>
</evidence>
<dbReference type="Gene3D" id="1.10.10.10">
    <property type="entry name" value="Winged helix-like DNA-binding domain superfamily/Winged helix DNA-binding domain"/>
    <property type="match status" value="1"/>
</dbReference>
<evidence type="ECO:0000256" key="5">
    <source>
        <dbReference type="ARBA" id="ARBA00023163"/>
    </source>
</evidence>
<dbReference type="Gene3D" id="6.10.250.690">
    <property type="match status" value="1"/>
</dbReference>
<dbReference type="InterPro" id="IPR001789">
    <property type="entry name" value="Sig_transdc_resp-reg_receiver"/>
</dbReference>
<dbReference type="InterPro" id="IPR016032">
    <property type="entry name" value="Sig_transdc_resp-reg_C-effctor"/>
</dbReference>
<dbReference type="PANTHER" id="PTHR48111">
    <property type="entry name" value="REGULATOR OF RPOS"/>
    <property type="match status" value="1"/>
</dbReference>
<evidence type="ECO:0000313" key="11">
    <source>
        <dbReference type="Proteomes" id="UP001596303"/>
    </source>
</evidence>
<dbReference type="PROSITE" id="PS50110">
    <property type="entry name" value="RESPONSE_REGULATORY"/>
    <property type="match status" value="1"/>
</dbReference>
<dbReference type="Gene3D" id="3.40.50.2300">
    <property type="match status" value="1"/>
</dbReference>
<dbReference type="CDD" id="cd17574">
    <property type="entry name" value="REC_OmpR"/>
    <property type="match status" value="1"/>
</dbReference>
<dbReference type="PANTHER" id="PTHR48111:SF4">
    <property type="entry name" value="DNA-BINDING DUAL TRANSCRIPTIONAL REGULATOR OMPR"/>
    <property type="match status" value="1"/>
</dbReference>
<comment type="caution">
    <text evidence="10">The sequence shown here is derived from an EMBL/GenBank/DDBJ whole genome shotgun (WGS) entry which is preliminary data.</text>
</comment>
<feature type="domain" description="OmpR/PhoB-type" evidence="9">
    <location>
        <begin position="130"/>
        <end position="225"/>
    </location>
</feature>
<keyword evidence="11" id="KW-1185">Reference proteome</keyword>
<dbReference type="InterPro" id="IPR036388">
    <property type="entry name" value="WH-like_DNA-bd_sf"/>
</dbReference>
<dbReference type="EMBL" id="JBHSSW010000001">
    <property type="protein sequence ID" value="MFC6196549.1"/>
    <property type="molecule type" value="Genomic_DNA"/>
</dbReference>
<feature type="DNA-binding region" description="OmpR/PhoB-type" evidence="7">
    <location>
        <begin position="130"/>
        <end position="225"/>
    </location>
</feature>
<keyword evidence="1 6" id="KW-0597">Phosphoprotein</keyword>
<feature type="domain" description="Response regulatory" evidence="8">
    <location>
        <begin position="7"/>
        <end position="121"/>
    </location>
</feature>
<evidence type="ECO:0000259" key="9">
    <source>
        <dbReference type="PROSITE" id="PS51755"/>
    </source>
</evidence>
<evidence type="ECO:0000256" key="1">
    <source>
        <dbReference type="ARBA" id="ARBA00022553"/>
    </source>
</evidence>
<dbReference type="InterPro" id="IPR001867">
    <property type="entry name" value="OmpR/PhoB-type_DNA-bd"/>
</dbReference>
<evidence type="ECO:0000313" key="10">
    <source>
        <dbReference type="EMBL" id="MFC6196549.1"/>
    </source>
</evidence>
<evidence type="ECO:0000256" key="3">
    <source>
        <dbReference type="ARBA" id="ARBA00023015"/>
    </source>
</evidence>
<dbReference type="PROSITE" id="PS51755">
    <property type="entry name" value="OMPR_PHOB"/>
    <property type="match status" value="1"/>
</dbReference>
<proteinExistence type="predicted"/>
<dbReference type="Pfam" id="PF00072">
    <property type="entry name" value="Response_reg"/>
    <property type="match status" value="1"/>
</dbReference>
<dbReference type="SMART" id="SM00448">
    <property type="entry name" value="REC"/>
    <property type="match status" value="1"/>
</dbReference>
<dbReference type="InterPro" id="IPR011006">
    <property type="entry name" value="CheY-like_superfamily"/>
</dbReference>
<dbReference type="Pfam" id="PF00486">
    <property type="entry name" value="Trans_reg_C"/>
    <property type="match status" value="1"/>
</dbReference>
<feature type="modified residue" description="4-aspartylphosphate" evidence="6">
    <location>
        <position position="56"/>
    </location>
</feature>
<dbReference type="RefSeq" id="WP_377374082.1">
    <property type="nucleotide sequence ID" value="NZ_JBHSSW010000001.1"/>
</dbReference>
<organism evidence="10 11">
    <name type="scientific">Ponticaulis profundi</name>
    <dbReference type="NCBI Taxonomy" id="2665222"/>
    <lineage>
        <taxon>Bacteria</taxon>
        <taxon>Pseudomonadati</taxon>
        <taxon>Pseudomonadota</taxon>
        <taxon>Alphaproteobacteria</taxon>
        <taxon>Hyphomonadales</taxon>
        <taxon>Hyphomonadaceae</taxon>
        <taxon>Ponticaulis</taxon>
    </lineage>
</organism>
<dbReference type="SMART" id="SM00862">
    <property type="entry name" value="Trans_reg_C"/>
    <property type="match status" value="1"/>
</dbReference>
<evidence type="ECO:0000259" key="8">
    <source>
        <dbReference type="PROSITE" id="PS50110"/>
    </source>
</evidence>
<dbReference type="SUPFAM" id="SSF46894">
    <property type="entry name" value="C-terminal effector domain of the bipartite response regulators"/>
    <property type="match status" value="1"/>
</dbReference>
<keyword evidence="5" id="KW-0804">Transcription</keyword>
<keyword evidence="4 7" id="KW-0238">DNA-binding</keyword>
<dbReference type="Proteomes" id="UP001596303">
    <property type="component" value="Unassembled WGS sequence"/>
</dbReference>
<evidence type="ECO:0000256" key="4">
    <source>
        <dbReference type="ARBA" id="ARBA00023125"/>
    </source>
</evidence>